<sequence>PRSRPAGLRRHPSGLDRAIAPCAYRQDRQQGPPEPQDQARGLTGPGKPCTEQPLRHQRPGRAWGRRCERVLDGARSAC</sequence>
<accession>A0A401U308</accession>
<keyword evidence="3" id="KW-1185">Reference proteome</keyword>
<reference evidence="2 3" key="1">
    <citation type="journal article" date="2018" name="Nat. Ecol. Evol.">
        <title>Shark genomes provide insights into elasmobranch evolution and the origin of vertebrates.</title>
        <authorList>
            <person name="Hara Y"/>
            <person name="Yamaguchi K"/>
            <person name="Onimaru K"/>
            <person name="Kadota M"/>
            <person name="Koyanagi M"/>
            <person name="Keeley SD"/>
            <person name="Tatsumi K"/>
            <person name="Tanaka K"/>
            <person name="Motone F"/>
            <person name="Kageyama Y"/>
            <person name="Nozu R"/>
            <person name="Adachi N"/>
            <person name="Nishimura O"/>
            <person name="Nakagawa R"/>
            <person name="Tanegashima C"/>
            <person name="Kiyatake I"/>
            <person name="Matsumoto R"/>
            <person name="Murakumo K"/>
            <person name="Nishida K"/>
            <person name="Terakita A"/>
            <person name="Kuratani S"/>
            <person name="Sato K"/>
            <person name="Hyodo S Kuraku.S."/>
        </authorList>
    </citation>
    <scope>NUCLEOTIDE SEQUENCE [LARGE SCALE GENOMIC DNA]</scope>
</reference>
<evidence type="ECO:0000313" key="3">
    <source>
        <dbReference type="Proteomes" id="UP000287033"/>
    </source>
</evidence>
<proteinExistence type="predicted"/>
<dbReference type="EMBL" id="BEZZ01263034">
    <property type="protein sequence ID" value="GCC49259.1"/>
    <property type="molecule type" value="Genomic_DNA"/>
</dbReference>
<evidence type="ECO:0000313" key="2">
    <source>
        <dbReference type="EMBL" id="GCC49259.1"/>
    </source>
</evidence>
<feature type="non-terminal residue" evidence="2">
    <location>
        <position position="1"/>
    </location>
</feature>
<organism evidence="2 3">
    <name type="scientific">Chiloscyllium punctatum</name>
    <name type="common">Brownbanded bambooshark</name>
    <name type="synonym">Hemiscyllium punctatum</name>
    <dbReference type="NCBI Taxonomy" id="137246"/>
    <lineage>
        <taxon>Eukaryota</taxon>
        <taxon>Metazoa</taxon>
        <taxon>Chordata</taxon>
        <taxon>Craniata</taxon>
        <taxon>Vertebrata</taxon>
        <taxon>Chondrichthyes</taxon>
        <taxon>Elasmobranchii</taxon>
        <taxon>Galeomorphii</taxon>
        <taxon>Galeoidea</taxon>
        <taxon>Orectolobiformes</taxon>
        <taxon>Hemiscylliidae</taxon>
        <taxon>Chiloscyllium</taxon>
    </lineage>
</organism>
<protein>
    <submittedName>
        <fullName evidence="2">Uncharacterized protein</fullName>
    </submittedName>
</protein>
<feature type="region of interest" description="Disordered" evidence="1">
    <location>
        <begin position="24"/>
        <end position="64"/>
    </location>
</feature>
<evidence type="ECO:0000256" key="1">
    <source>
        <dbReference type="SAM" id="MobiDB-lite"/>
    </source>
</evidence>
<gene>
    <name evidence="2" type="ORF">chiPu_0033455</name>
</gene>
<dbReference type="Proteomes" id="UP000287033">
    <property type="component" value="Unassembled WGS sequence"/>
</dbReference>
<name>A0A401U308_CHIPU</name>
<comment type="caution">
    <text evidence="2">The sequence shown here is derived from an EMBL/GenBank/DDBJ whole genome shotgun (WGS) entry which is preliminary data.</text>
</comment>
<dbReference type="AlphaFoldDB" id="A0A401U308"/>